<dbReference type="Proteomes" id="UP001206128">
    <property type="component" value="Unassembled WGS sequence"/>
</dbReference>
<evidence type="ECO:0000313" key="1">
    <source>
        <dbReference type="EMBL" id="MCP2164882.1"/>
    </source>
</evidence>
<dbReference type="Pfam" id="PF02082">
    <property type="entry name" value="Rrf2"/>
    <property type="match status" value="1"/>
</dbReference>
<dbReference type="InterPro" id="IPR000944">
    <property type="entry name" value="Tscrpt_reg_Rrf2"/>
</dbReference>
<dbReference type="AlphaFoldDB" id="A0AAE3GAU7"/>
<comment type="caution">
    <text evidence="1">The sequence shown here is derived from an EMBL/GenBank/DDBJ whole genome shotgun (WGS) entry which is preliminary data.</text>
</comment>
<dbReference type="InterPro" id="IPR036390">
    <property type="entry name" value="WH_DNA-bd_sf"/>
</dbReference>
<protein>
    <submittedName>
        <fullName evidence="1">Transcriptional regulator</fullName>
    </submittedName>
</protein>
<proteinExistence type="predicted"/>
<sequence>MRSHPGARGGWELAVPAEHITLGQVWRLLRGDDPVLGLRGPDPACTTGRGVQQALTMLDTTTVDALTAQLTSP</sequence>
<accession>A0AAE3GAU7</accession>
<dbReference type="InterPro" id="IPR036388">
    <property type="entry name" value="WH-like_DNA-bd_sf"/>
</dbReference>
<gene>
    <name evidence="1" type="ORF">LX83_001722</name>
</gene>
<evidence type="ECO:0000313" key="2">
    <source>
        <dbReference type="Proteomes" id="UP001206128"/>
    </source>
</evidence>
<dbReference type="SUPFAM" id="SSF46785">
    <property type="entry name" value="Winged helix' DNA-binding domain"/>
    <property type="match status" value="1"/>
</dbReference>
<reference evidence="1" key="1">
    <citation type="submission" date="2022-06" db="EMBL/GenBank/DDBJ databases">
        <title>Genomic Encyclopedia of Archaeal and Bacterial Type Strains, Phase II (KMG-II): from individual species to whole genera.</title>
        <authorList>
            <person name="Goeker M."/>
        </authorList>
    </citation>
    <scope>NUCLEOTIDE SEQUENCE</scope>
    <source>
        <strain evidence="1">DSM 43935</strain>
    </source>
</reference>
<name>A0AAE3GAU7_9PSEU</name>
<dbReference type="Gene3D" id="1.10.10.10">
    <property type="entry name" value="Winged helix-like DNA-binding domain superfamily/Winged helix DNA-binding domain"/>
    <property type="match status" value="1"/>
</dbReference>
<organism evidence="1 2">
    <name type="scientific">Goodfellowiella coeruleoviolacea</name>
    <dbReference type="NCBI Taxonomy" id="334858"/>
    <lineage>
        <taxon>Bacteria</taxon>
        <taxon>Bacillati</taxon>
        <taxon>Actinomycetota</taxon>
        <taxon>Actinomycetes</taxon>
        <taxon>Pseudonocardiales</taxon>
        <taxon>Pseudonocardiaceae</taxon>
        <taxon>Goodfellowiella</taxon>
    </lineage>
</organism>
<keyword evidence="2" id="KW-1185">Reference proteome</keyword>
<dbReference type="EMBL" id="JAMTCK010000003">
    <property type="protein sequence ID" value="MCP2164882.1"/>
    <property type="molecule type" value="Genomic_DNA"/>
</dbReference>